<reference evidence="2 3" key="1">
    <citation type="submission" date="2017-10" db="EMBL/GenBank/DDBJ databases">
        <title>Sequencing the genomes of 1000 actinobacteria strains.</title>
        <authorList>
            <person name="Klenk H.-P."/>
        </authorList>
    </citation>
    <scope>NUCLEOTIDE SEQUENCE [LARGE SCALE GENOMIC DNA]</scope>
    <source>
        <strain evidence="2 3">DSM 46092</strain>
    </source>
</reference>
<dbReference type="EMBL" id="PDJK01000002">
    <property type="protein sequence ID" value="PFG49984.1"/>
    <property type="molecule type" value="Genomic_DNA"/>
</dbReference>
<name>A0A2A9FF31_9PSEU</name>
<accession>A0A2A9FF31</accession>
<dbReference type="Gene3D" id="3.90.850.10">
    <property type="entry name" value="Fumarylacetoacetase-like, C-terminal domain"/>
    <property type="match status" value="1"/>
</dbReference>
<dbReference type="InterPro" id="IPR036663">
    <property type="entry name" value="Fumarylacetoacetase_C_sf"/>
</dbReference>
<dbReference type="SUPFAM" id="SSF56529">
    <property type="entry name" value="FAH"/>
    <property type="match status" value="1"/>
</dbReference>
<dbReference type="GO" id="GO:0003824">
    <property type="term" value="F:catalytic activity"/>
    <property type="evidence" value="ECO:0007669"/>
    <property type="project" value="InterPro"/>
</dbReference>
<feature type="domain" description="Fumarylacetoacetase-like C-terminal" evidence="1">
    <location>
        <begin position="113"/>
        <end position="316"/>
    </location>
</feature>
<evidence type="ECO:0000259" key="1">
    <source>
        <dbReference type="Pfam" id="PF01557"/>
    </source>
</evidence>
<sequence length="333" mass="35746">MKFVTFAANRPGRPVLRAGVLGDGVVVDIDHAIAARGGEPLAGSSSDGGSELLTLIRAGDPAIEIARAATEHVVAAGDEHNGDEVIIHPAGDVQLVSPLPRPNSLRDYLVVEEHLRNCVAAGLIDSIADEWYNIPAHYKGNVDEIYGPDDTVPWPAYTDKLDYELEICAVIGTPGRRISAEDAGRHILGYTLYNDWSARDLQAREMSVGTGPGICKDFGSSIGPCIVTPDEFDRDNAHLEARIDGEVWSSGVLGAMHFSFEEIIEWTSQEETLRPGDLLGSGTVGRGCGAEMDRWITEGCVVELEAEGIGVLRNRVGRKGAGPTRIIDVDALR</sequence>
<keyword evidence="3" id="KW-1185">Reference proteome</keyword>
<evidence type="ECO:0000313" key="2">
    <source>
        <dbReference type="EMBL" id="PFG49984.1"/>
    </source>
</evidence>
<dbReference type="AlphaFoldDB" id="A0A2A9FF31"/>
<dbReference type="PANTHER" id="PTHR43211">
    <property type="entry name" value="FUMARYLACETOACETATE HYDROLASE"/>
    <property type="match status" value="1"/>
</dbReference>
<dbReference type="Pfam" id="PF01557">
    <property type="entry name" value="FAA_hydrolase"/>
    <property type="match status" value="1"/>
</dbReference>
<gene>
    <name evidence="2" type="ORF">ATK36_5178</name>
</gene>
<dbReference type="PANTHER" id="PTHR43211:SF1">
    <property type="entry name" value="BLL6422 PROTEIN"/>
    <property type="match status" value="1"/>
</dbReference>
<comment type="caution">
    <text evidence="2">The sequence shown here is derived from an EMBL/GenBank/DDBJ whole genome shotgun (WGS) entry which is preliminary data.</text>
</comment>
<proteinExistence type="predicted"/>
<dbReference type="InterPro" id="IPR011234">
    <property type="entry name" value="Fumarylacetoacetase-like_C"/>
</dbReference>
<evidence type="ECO:0000313" key="3">
    <source>
        <dbReference type="Proteomes" id="UP000243542"/>
    </source>
</evidence>
<dbReference type="Proteomes" id="UP000243542">
    <property type="component" value="Unassembled WGS sequence"/>
</dbReference>
<organism evidence="2 3">
    <name type="scientific">Amycolatopsis sulphurea</name>
    <dbReference type="NCBI Taxonomy" id="76022"/>
    <lineage>
        <taxon>Bacteria</taxon>
        <taxon>Bacillati</taxon>
        <taxon>Actinomycetota</taxon>
        <taxon>Actinomycetes</taxon>
        <taxon>Pseudonocardiales</taxon>
        <taxon>Pseudonocardiaceae</taxon>
        <taxon>Amycolatopsis</taxon>
    </lineage>
</organism>
<protein>
    <submittedName>
        <fullName evidence="2">2-keto-4-pentenoate hydratase/2-oxohepta-3-ene-1,7-dioic acid hydratase in catechol pathway</fullName>
    </submittedName>
</protein>